<evidence type="ECO:0000256" key="5">
    <source>
        <dbReference type="ARBA" id="ARBA00022989"/>
    </source>
</evidence>
<dbReference type="NCBIfam" id="TIGR00804">
    <property type="entry name" value="nupC"/>
    <property type="match status" value="1"/>
</dbReference>
<protein>
    <recommendedName>
        <fullName evidence="7">Nucleoside permease</fullName>
    </recommendedName>
</protein>
<feature type="domain" description="Concentrative nucleoside transporter N-terminal" evidence="8">
    <location>
        <begin position="22"/>
        <end position="94"/>
    </location>
</feature>
<comment type="subcellular location">
    <subcellularLocation>
        <location evidence="1">Cell membrane</location>
        <topology evidence="1">Multi-pass membrane protein</topology>
    </subcellularLocation>
</comment>
<dbReference type="GO" id="GO:0015212">
    <property type="term" value="F:cytidine transmembrane transporter activity"/>
    <property type="evidence" value="ECO:0007669"/>
    <property type="project" value="TreeGrafter"/>
</dbReference>
<evidence type="ECO:0000259" key="9">
    <source>
        <dbReference type="Pfam" id="PF07662"/>
    </source>
</evidence>
<feature type="transmembrane region" description="Helical" evidence="7">
    <location>
        <begin position="253"/>
        <end position="275"/>
    </location>
</feature>
<organism evidence="11 12">
    <name type="scientific">Cronobacter condimenti 1330</name>
    <dbReference type="NCBI Taxonomy" id="1073999"/>
    <lineage>
        <taxon>Bacteria</taxon>
        <taxon>Pseudomonadati</taxon>
        <taxon>Pseudomonadota</taxon>
        <taxon>Gammaproteobacteria</taxon>
        <taxon>Enterobacterales</taxon>
        <taxon>Enterobacteriaceae</taxon>
        <taxon>Cronobacter</taxon>
    </lineage>
</organism>
<dbReference type="STRING" id="1073999.AFK62_14245"/>
<feature type="domain" description="Nucleoside transporter/FeoB GTPase Gate" evidence="10">
    <location>
        <begin position="103"/>
        <end position="203"/>
    </location>
</feature>
<evidence type="ECO:0000256" key="2">
    <source>
        <dbReference type="ARBA" id="ARBA00009033"/>
    </source>
</evidence>
<dbReference type="eggNOG" id="COG1972">
    <property type="taxonomic scope" value="Bacteria"/>
</dbReference>
<evidence type="ECO:0000259" key="10">
    <source>
        <dbReference type="Pfam" id="PF07670"/>
    </source>
</evidence>
<keyword evidence="3" id="KW-1003">Cell membrane</keyword>
<evidence type="ECO:0000313" key="11">
    <source>
        <dbReference type="EMBL" id="CCJ71579.1"/>
    </source>
</evidence>
<evidence type="ECO:0000256" key="4">
    <source>
        <dbReference type="ARBA" id="ARBA00022692"/>
    </source>
</evidence>
<feature type="transmembrane region" description="Helical" evidence="7">
    <location>
        <begin position="281"/>
        <end position="299"/>
    </location>
</feature>
<keyword evidence="5 7" id="KW-1133">Transmembrane helix</keyword>
<dbReference type="Proteomes" id="UP000009340">
    <property type="component" value="Unassembled WGS sequence"/>
</dbReference>
<comment type="similarity">
    <text evidence="2 7">Belongs to the concentrative nucleoside transporter (CNT) (TC 2.A.41) family.</text>
</comment>
<feature type="transmembrane region" description="Helical" evidence="7">
    <location>
        <begin position="387"/>
        <end position="405"/>
    </location>
</feature>
<dbReference type="EMBL" id="CAKW01000040">
    <property type="protein sequence ID" value="CCJ71579.1"/>
    <property type="molecule type" value="Genomic_DNA"/>
</dbReference>
<dbReference type="PANTHER" id="PTHR10590">
    <property type="entry name" value="SODIUM/NUCLEOSIDE COTRANSPORTER"/>
    <property type="match status" value="1"/>
</dbReference>
<dbReference type="InterPro" id="IPR008276">
    <property type="entry name" value="C_nuclsd_transpt"/>
</dbReference>
<feature type="transmembrane region" description="Helical" evidence="7">
    <location>
        <begin position="205"/>
        <end position="224"/>
    </location>
</feature>
<proteinExistence type="inferred from homology"/>
<feature type="transmembrane region" description="Helical" evidence="7">
    <location>
        <begin position="347"/>
        <end position="367"/>
    </location>
</feature>
<feature type="domain" description="Concentrative nucleoside transporter C-terminal" evidence="9">
    <location>
        <begin position="205"/>
        <end position="402"/>
    </location>
</feature>
<evidence type="ECO:0000256" key="1">
    <source>
        <dbReference type="ARBA" id="ARBA00004651"/>
    </source>
</evidence>
<dbReference type="Pfam" id="PF07662">
    <property type="entry name" value="Nucleos_tra2_C"/>
    <property type="match status" value="1"/>
</dbReference>
<comment type="caution">
    <text evidence="11">The sequence shown here is derived from an EMBL/GenBank/DDBJ whole genome shotgun (WGS) entry which is preliminary data.</text>
</comment>
<feature type="transmembrane region" description="Helical" evidence="7">
    <location>
        <begin position="99"/>
        <end position="120"/>
    </location>
</feature>
<keyword evidence="4 7" id="KW-0812">Transmembrane</keyword>
<dbReference type="GO" id="GO:0005886">
    <property type="term" value="C:plasma membrane"/>
    <property type="evidence" value="ECO:0007669"/>
    <property type="project" value="UniProtKB-SubCell"/>
</dbReference>
<dbReference type="GO" id="GO:0015506">
    <property type="term" value="F:nucleoside:proton symporter activity"/>
    <property type="evidence" value="ECO:0007669"/>
    <property type="project" value="TreeGrafter"/>
</dbReference>
<dbReference type="InterPro" id="IPR002668">
    <property type="entry name" value="CNT_N_dom"/>
</dbReference>
<evidence type="ECO:0000256" key="7">
    <source>
        <dbReference type="RuleBase" id="RU362018"/>
    </source>
</evidence>
<dbReference type="GO" id="GO:0015213">
    <property type="term" value="F:uridine transmembrane transporter activity"/>
    <property type="evidence" value="ECO:0007669"/>
    <property type="project" value="TreeGrafter"/>
</dbReference>
<dbReference type="PANTHER" id="PTHR10590:SF21">
    <property type="entry name" value="NUCLEOSIDE PERMEASE NUPC"/>
    <property type="match status" value="1"/>
</dbReference>
<evidence type="ECO:0000256" key="6">
    <source>
        <dbReference type="ARBA" id="ARBA00023136"/>
    </source>
</evidence>
<gene>
    <name evidence="11" type="ORF">BN137_919</name>
</gene>
<name>K8A7D9_9ENTR</name>
<accession>K8A7D9</accession>
<sequence>MHGNTCLMFGANMSRILHFVLALAVVALLAMLVSSNRKQIRIRFVIQLLIIEVLLAYFFLTSDVGLGFVKGFSEMFEKLLGFANEGTNFVFGKMNDEGLAFFFLRVLCPIVFISALIGILQHIRVLPIVIRAIGTVLSKVNGMGKLESFNAVSSLILGQSENFIAYKDILGKMSRNRMYTMAATAMSTVSMSIVGAYMTMLQPKYVVAALVLNMFSTFIVLSLINPYRVENEEDLQMSNLHEGQSFFEMLGEYILAGFKVAIIVAAMLIGFIALISGLNALFAAVLGISFQGILGYIFYPVAWVMGVPASEALQVGSIMATKLVSNEFVAMMDLQKLAGTISPRAEGILSVFLVSFANFSSIGIIAGAIKGLNEEQGNVVSRFGLKLVYGSTLVSILSASIAALVL</sequence>
<keyword evidence="6 7" id="KW-0472">Membrane</keyword>
<dbReference type="InterPro" id="IPR011657">
    <property type="entry name" value="CNT_C_dom"/>
</dbReference>
<evidence type="ECO:0000313" key="12">
    <source>
        <dbReference type="Proteomes" id="UP000009340"/>
    </source>
</evidence>
<feature type="transmembrane region" description="Helical" evidence="7">
    <location>
        <begin position="16"/>
        <end position="33"/>
    </location>
</feature>
<dbReference type="InterPro" id="IPR011642">
    <property type="entry name" value="Gate_dom"/>
</dbReference>
<feature type="transmembrane region" description="Helical" evidence="7">
    <location>
        <begin position="40"/>
        <end position="60"/>
    </location>
</feature>
<dbReference type="InterPro" id="IPR018270">
    <property type="entry name" value="C_nuclsd_transpt_met_bac"/>
</dbReference>
<keyword evidence="7" id="KW-0813">Transport</keyword>
<feature type="transmembrane region" description="Helical" evidence="7">
    <location>
        <begin position="179"/>
        <end position="199"/>
    </location>
</feature>
<dbReference type="Pfam" id="PF01773">
    <property type="entry name" value="Nucleos_tra2_N"/>
    <property type="match status" value="1"/>
</dbReference>
<evidence type="ECO:0000256" key="3">
    <source>
        <dbReference type="ARBA" id="ARBA00022475"/>
    </source>
</evidence>
<dbReference type="AlphaFoldDB" id="K8A7D9"/>
<dbReference type="Pfam" id="PF07670">
    <property type="entry name" value="Gate"/>
    <property type="match status" value="1"/>
</dbReference>
<evidence type="ECO:0000259" key="8">
    <source>
        <dbReference type="Pfam" id="PF01773"/>
    </source>
</evidence>
<reference evidence="11" key="1">
    <citation type="submission" date="2012-07" db="EMBL/GenBank/DDBJ databases">
        <authorList>
            <person name="Cummings C."/>
        </authorList>
    </citation>
    <scope>NUCLEOTIDE SEQUENCE</scope>
    <source>
        <strain evidence="11">1330</strain>
    </source>
</reference>